<proteinExistence type="predicted"/>
<feature type="non-terminal residue" evidence="2">
    <location>
        <position position="1"/>
    </location>
</feature>
<feature type="compositionally biased region" description="Basic and acidic residues" evidence="1">
    <location>
        <begin position="85"/>
        <end position="101"/>
    </location>
</feature>
<name>A0A371FAF7_MUCPR</name>
<sequence length="101" mass="11049">MDDPMYNYLKHDTFPEDKGNIAKNQVDGQLSGYVRHETRSIEASTTSIKRADHGGTCAKDRLLLANNEGGVSTLCAQLSGVSTHDPNDHSPVKELQHIITS</sequence>
<keyword evidence="3" id="KW-1185">Reference proteome</keyword>
<dbReference type="EMBL" id="QJKJ01009884">
    <property type="protein sequence ID" value="RDX75272.1"/>
    <property type="molecule type" value="Genomic_DNA"/>
</dbReference>
<dbReference type="Proteomes" id="UP000257109">
    <property type="component" value="Unassembled WGS sequence"/>
</dbReference>
<evidence type="ECO:0000313" key="3">
    <source>
        <dbReference type="Proteomes" id="UP000257109"/>
    </source>
</evidence>
<reference evidence="2" key="1">
    <citation type="submission" date="2018-05" db="EMBL/GenBank/DDBJ databases">
        <title>Draft genome of Mucuna pruriens seed.</title>
        <authorList>
            <person name="Nnadi N.E."/>
            <person name="Vos R."/>
            <person name="Hasami M.H."/>
            <person name="Devisetty U.K."/>
            <person name="Aguiy J.C."/>
        </authorList>
    </citation>
    <scope>NUCLEOTIDE SEQUENCE [LARGE SCALE GENOMIC DNA]</scope>
    <source>
        <strain evidence="2">JCA_2017</strain>
    </source>
</reference>
<gene>
    <name evidence="2" type="ORF">CR513_44858</name>
</gene>
<comment type="caution">
    <text evidence="2">The sequence shown here is derived from an EMBL/GenBank/DDBJ whole genome shotgun (WGS) entry which is preliminary data.</text>
</comment>
<evidence type="ECO:0000313" key="2">
    <source>
        <dbReference type="EMBL" id="RDX75272.1"/>
    </source>
</evidence>
<evidence type="ECO:0000256" key="1">
    <source>
        <dbReference type="SAM" id="MobiDB-lite"/>
    </source>
</evidence>
<accession>A0A371FAF7</accession>
<protein>
    <submittedName>
        <fullName evidence="2">Uncharacterized protein</fullName>
    </submittedName>
</protein>
<feature type="region of interest" description="Disordered" evidence="1">
    <location>
        <begin position="81"/>
        <end position="101"/>
    </location>
</feature>
<organism evidence="2 3">
    <name type="scientific">Mucuna pruriens</name>
    <name type="common">Velvet bean</name>
    <name type="synonym">Dolichos pruriens</name>
    <dbReference type="NCBI Taxonomy" id="157652"/>
    <lineage>
        <taxon>Eukaryota</taxon>
        <taxon>Viridiplantae</taxon>
        <taxon>Streptophyta</taxon>
        <taxon>Embryophyta</taxon>
        <taxon>Tracheophyta</taxon>
        <taxon>Spermatophyta</taxon>
        <taxon>Magnoliopsida</taxon>
        <taxon>eudicotyledons</taxon>
        <taxon>Gunneridae</taxon>
        <taxon>Pentapetalae</taxon>
        <taxon>rosids</taxon>
        <taxon>fabids</taxon>
        <taxon>Fabales</taxon>
        <taxon>Fabaceae</taxon>
        <taxon>Papilionoideae</taxon>
        <taxon>50 kb inversion clade</taxon>
        <taxon>NPAAA clade</taxon>
        <taxon>indigoferoid/millettioid clade</taxon>
        <taxon>Phaseoleae</taxon>
        <taxon>Mucuna</taxon>
    </lineage>
</organism>
<dbReference type="AlphaFoldDB" id="A0A371FAF7"/>